<sequence length="133" mass="14714">MEFHFIYFATGIQSDFQTLPYLQNLLKAYPVESYDGLPALTEDLMWREDVPLFMTGRFAALRVGPGAANLEGARLGAERIVWGLQEVLGKCQDGIGGTEGCGDEEEVERPEELSGEYRFAAGIGSRFESLAEE</sequence>
<keyword evidence="2" id="KW-1185">Reference proteome</keyword>
<reference evidence="1" key="1">
    <citation type="submission" date="2020-04" db="EMBL/GenBank/DDBJ databases">
        <title>Draft genome resource of the tomato pathogen Pseudocercospora fuligena.</title>
        <authorList>
            <person name="Zaccaron A."/>
        </authorList>
    </citation>
    <scope>NUCLEOTIDE SEQUENCE</scope>
    <source>
        <strain evidence="1">PF001</strain>
    </source>
</reference>
<proteinExistence type="predicted"/>
<accession>A0A8H6RIH9</accession>
<organism evidence="1 2">
    <name type="scientific">Pseudocercospora fuligena</name>
    <dbReference type="NCBI Taxonomy" id="685502"/>
    <lineage>
        <taxon>Eukaryota</taxon>
        <taxon>Fungi</taxon>
        <taxon>Dikarya</taxon>
        <taxon>Ascomycota</taxon>
        <taxon>Pezizomycotina</taxon>
        <taxon>Dothideomycetes</taxon>
        <taxon>Dothideomycetidae</taxon>
        <taxon>Mycosphaerellales</taxon>
        <taxon>Mycosphaerellaceae</taxon>
        <taxon>Pseudocercospora</taxon>
    </lineage>
</organism>
<dbReference type="OrthoDB" id="76038at2759"/>
<dbReference type="PANTHER" id="PTHR38663:SF1">
    <property type="entry name" value="L-ORNITHINE N(5)-MONOOXYGENASE"/>
    <property type="match status" value="1"/>
</dbReference>
<dbReference type="EMBL" id="JABCIY010000131">
    <property type="protein sequence ID" value="KAF7192450.1"/>
    <property type="molecule type" value="Genomic_DNA"/>
</dbReference>
<dbReference type="PANTHER" id="PTHR38663">
    <property type="match status" value="1"/>
</dbReference>
<gene>
    <name evidence="1" type="ORF">HII31_06225</name>
</gene>
<evidence type="ECO:0000313" key="2">
    <source>
        <dbReference type="Proteomes" id="UP000660729"/>
    </source>
</evidence>
<comment type="caution">
    <text evidence="1">The sequence shown here is derived from an EMBL/GenBank/DDBJ whole genome shotgun (WGS) entry which is preliminary data.</text>
</comment>
<dbReference type="AlphaFoldDB" id="A0A8H6RIH9"/>
<protein>
    <submittedName>
        <fullName evidence="1">Uncharacterized protein</fullName>
    </submittedName>
</protein>
<name>A0A8H6RIH9_9PEZI</name>
<evidence type="ECO:0000313" key="1">
    <source>
        <dbReference type="EMBL" id="KAF7192450.1"/>
    </source>
</evidence>
<dbReference type="Proteomes" id="UP000660729">
    <property type="component" value="Unassembled WGS sequence"/>
</dbReference>